<dbReference type="GO" id="GO:0005886">
    <property type="term" value="C:plasma membrane"/>
    <property type="evidence" value="ECO:0007669"/>
    <property type="project" value="UniProtKB-SubCell"/>
</dbReference>
<evidence type="ECO:0000259" key="7">
    <source>
        <dbReference type="Pfam" id="PF00482"/>
    </source>
</evidence>
<evidence type="ECO:0000313" key="8">
    <source>
        <dbReference type="EMBL" id="SKB40850.1"/>
    </source>
</evidence>
<evidence type="ECO:0000313" key="9">
    <source>
        <dbReference type="Proteomes" id="UP000243406"/>
    </source>
</evidence>
<organism evidence="8 9">
    <name type="scientific">Acetoanaerobium noterae</name>
    <dbReference type="NCBI Taxonomy" id="745369"/>
    <lineage>
        <taxon>Bacteria</taxon>
        <taxon>Bacillati</taxon>
        <taxon>Bacillota</taxon>
        <taxon>Clostridia</taxon>
        <taxon>Peptostreptococcales</taxon>
        <taxon>Filifactoraceae</taxon>
        <taxon>Acetoanaerobium</taxon>
    </lineage>
</organism>
<reference evidence="9" key="1">
    <citation type="submission" date="2017-02" db="EMBL/GenBank/DDBJ databases">
        <authorList>
            <person name="Varghese N."/>
            <person name="Submissions S."/>
        </authorList>
    </citation>
    <scope>NUCLEOTIDE SEQUENCE [LARGE SCALE GENOMIC DNA]</scope>
    <source>
        <strain evidence="9">ATCC 35199</strain>
    </source>
</reference>
<dbReference type="EMBL" id="FUYN01000002">
    <property type="protein sequence ID" value="SKB40850.1"/>
    <property type="molecule type" value="Genomic_DNA"/>
</dbReference>
<dbReference type="RefSeq" id="WP_079589230.1">
    <property type="nucleotide sequence ID" value="NZ_FUYN01000002.1"/>
</dbReference>
<protein>
    <submittedName>
        <fullName evidence="8">Tight adherence protein C</fullName>
    </submittedName>
</protein>
<dbReference type="InterPro" id="IPR018076">
    <property type="entry name" value="T2SS_GspF_dom"/>
</dbReference>
<evidence type="ECO:0000256" key="1">
    <source>
        <dbReference type="ARBA" id="ARBA00004651"/>
    </source>
</evidence>
<keyword evidence="2" id="KW-1003">Cell membrane</keyword>
<evidence type="ECO:0000256" key="2">
    <source>
        <dbReference type="ARBA" id="ARBA00022475"/>
    </source>
</evidence>
<keyword evidence="4 6" id="KW-1133">Transmembrane helix</keyword>
<dbReference type="PANTHER" id="PTHR35007">
    <property type="entry name" value="INTEGRAL MEMBRANE PROTEIN-RELATED"/>
    <property type="match status" value="1"/>
</dbReference>
<feature type="transmembrane region" description="Helical" evidence="6">
    <location>
        <begin position="102"/>
        <end position="126"/>
    </location>
</feature>
<evidence type="ECO:0000256" key="5">
    <source>
        <dbReference type="ARBA" id="ARBA00023136"/>
    </source>
</evidence>
<dbReference type="OrthoDB" id="9810662at2"/>
<keyword evidence="3 6" id="KW-0812">Transmembrane</keyword>
<dbReference type="PANTHER" id="PTHR35007:SF2">
    <property type="entry name" value="PILUS ASSEMBLE PROTEIN"/>
    <property type="match status" value="1"/>
</dbReference>
<keyword evidence="5 6" id="KW-0472">Membrane</keyword>
<proteinExistence type="predicted"/>
<dbReference type="Proteomes" id="UP000243406">
    <property type="component" value="Unassembled WGS sequence"/>
</dbReference>
<feature type="domain" description="Type II secretion system protein GspF" evidence="7">
    <location>
        <begin position="169"/>
        <end position="294"/>
    </location>
</feature>
<feature type="transmembrane region" description="Helical" evidence="6">
    <location>
        <begin position="132"/>
        <end position="150"/>
    </location>
</feature>
<accession>A0A1T5B1K2</accession>
<gene>
    <name evidence="8" type="ORF">SAMN02745120_1342</name>
</gene>
<name>A0A1T5B1K2_9FIRM</name>
<feature type="transmembrane region" description="Helical" evidence="6">
    <location>
        <begin position="6"/>
        <end position="28"/>
    </location>
</feature>
<sequence length="308" mass="34963">MDWTMIIAALGISYFVYLGISTVITPAANIKDRIRQIEEIYSEHLALVIDERRKPFSQRVIKPVTSKISKEIYKRTPKGRSKEIERKLEVAGHPYGLSLSGWIFISSIITWGLPVVFIALIIFTPYPDVTKIIYSIIFFGSCFIFPSFILNHKIRERKFILSRQLPDVLDLMTVSVESGLSFDSAMSKVAEKGSNELSKEFAKVVSEIQMGISRRQALKNMVERCDTDDIRIFLSSIIQAEQLGVSIGKVLRVQSSQVRTKRRQRAEELAMKAPIKMIIPIVFFIFPSMFVVILGPAIIQIKNTIMGL</sequence>
<dbReference type="AlphaFoldDB" id="A0A1T5B1K2"/>
<keyword evidence="9" id="KW-1185">Reference proteome</keyword>
<feature type="transmembrane region" description="Helical" evidence="6">
    <location>
        <begin position="278"/>
        <end position="299"/>
    </location>
</feature>
<evidence type="ECO:0000256" key="4">
    <source>
        <dbReference type="ARBA" id="ARBA00022989"/>
    </source>
</evidence>
<evidence type="ECO:0000256" key="6">
    <source>
        <dbReference type="SAM" id="Phobius"/>
    </source>
</evidence>
<dbReference type="Pfam" id="PF00482">
    <property type="entry name" value="T2SSF"/>
    <property type="match status" value="1"/>
</dbReference>
<comment type="subcellular location">
    <subcellularLocation>
        <location evidence="1">Cell membrane</location>
        <topology evidence="1">Multi-pass membrane protein</topology>
    </subcellularLocation>
</comment>
<evidence type="ECO:0000256" key="3">
    <source>
        <dbReference type="ARBA" id="ARBA00022692"/>
    </source>
</evidence>